<evidence type="ECO:0000256" key="7">
    <source>
        <dbReference type="ARBA" id="ARBA00013031"/>
    </source>
</evidence>
<dbReference type="PANTHER" id="PTHR43622:SF7">
    <property type="entry name" value="3-DEHYDROQUINATE SYNTHASE, CHLOROPLASTIC"/>
    <property type="match status" value="1"/>
</dbReference>
<feature type="binding site" evidence="18">
    <location>
        <position position="247"/>
    </location>
    <ligand>
        <name>Zn(2+)</name>
        <dbReference type="ChEBI" id="CHEBI:29105"/>
    </ligand>
</feature>
<dbReference type="GO" id="GO:0009423">
    <property type="term" value="P:chorismate biosynthetic process"/>
    <property type="evidence" value="ECO:0007669"/>
    <property type="project" value="UniProtKB-UniRule"/>
</dbReference>
<comment type="similarity">
    <text evidence="6 18">Belongs to the sugar phosphate cyclases superfamily. Dehydroquinate synthase family.</text>
</comment>
<feature type="binding site" evidence="18">
    <location>
        <begin position="169"/>
        <end position="172"/>
    </location>
    <ligand>
        <name>NAD(+)</name>
        <dbReference type="ChEBI" id="CHEBI:57540"/>
    </ligand>
</feature>
<dbReference type="FunFam" id="1.20.1090.10:FF:000002">
    <property type="entry name" value="3-dehydroquinate synthase"/>
    <property type="match status" value="1"/>
</dbReference>
<keyword evidence="10 18" id="KW-0028">Amino-acid biosynthesis</keyword>
<dbReference type="Proteomes" id="UP000182715">
    <property type="component" value="Unassembled WGS sequence"/>
</dbReference>
<dbReference type="InterPro" id="IPR050071">
    <property type="entry name" value="Dehydroquinate_synthase"/>
</dbReference>
<keyword evidence="9 18" id="KW-0963">Cytoplasm</keyword>
<evidence type="ECO:0000256" key="4">
    <source>
        <dbReference type="ARBA" id="ARBA00004496"/>
    </source>
</evidence>
<dbReference type="GO" id="GO:0003856">
    <property type="term" value="F:3-dehydroquinate synthase activity"/>
    <property type="evidence" value="ECO:0007669"/>
    <property type="project" value="UniProtKB-UniRule"/>
</dbReference>
<accession>A0A0H5QDL5</accession>
<dbReference type="NCBIfam" id="TIGR01357">
    <property type="entry name" value="aroB"/>
    <property type="match status" value="1"/>
</dbReference>
<feature type="binding site" evidence="18">
    <location>
        <position position="151"/>
    </location>
    <ligand>
        <name>NAD(+)</name>
        <dbReference type="ChEBI" id="CHEBI:57540"/>
    </ligand>
</feature>
<dbReference type="GO" id="GO:0008652">
    <property type="term" value="P:amino acid biosynthetic process"/>
    <property type="evidence" value="ECO:0007669"/>
    <property type="project" value="UniProtKB-KW"/>
</dbReference>
<reference evidence="21 22" key="1">
    <citation type="submission" date="2014-11" db="EMBL/GenBank/DDBJ databases">
        <authorList>
            <person name="Diene M.Seydina."/>
        </authorList>
    </citation>
    <scope>NUCLEOTIDE SEQUENCE [LARGE SCALE GENOMIC DNA]</scope>
    <source>
        <strain evidence="21 22">Neisseria meningitidis CHUV</strain>
    </source>
</reference>
<evidence type="ECO:0000256" key="5">
    <source>
        <dbReference type="ARBA" id="ARBA00004661"/>
    </source>
</evidence>
<comment type="subcellular location">
    <subcellularLocation>
        <location evidence="4 18">Cytoplasm</location>
    </subcellularLocation>
</comment>
<evidence type="ECO:0000256" key="12">
    <source>
        <dbReference type="ARBA" id="ARBA00022741"/>
    </source>
</evidence>
<keyword evidence="17 18" id="KW-0170">Cobalt</keyword>
<evidence type="ECO:0000313" key="22">
    <source>
        <dbReference type="Proteomes" id="UP000182715"/>
    </source>
</evidence>
<dbReference type="InterPro" id="IPR030963">
    <property type="entry name" value="DHQ_synth_fam"/>
</dbReference>
<feature type="domain" description="3-dehydroquinate synthase N-terminal" evidence="19">
    <location>
        <begin position="67"/>
        <end position="179"/>
    </location>
</feature>
<keyword evidence="13 18" id="KW-0862">Zinc</keyword>
<dbReference type="FunFam" id="3.40.50.1970:FF:000001">
    <property type="entry name" value="3-dehydroquinate synthase"/>
    <property type="match status" value="1"/>
</dbReference>
<comment type="pathway">
    <text evidence="5 18">Metabolic intermediate biosynthesis; chorismate biosynthesis; chorismate from D-erythrose 4-phosphate and phosphoenolpyruvate: step 2/7.</text>
</comment>
<evidence type="ECO:0000256" key="17">
    <source>
        <dbReference type="ARBA" id="ARBA00023285"/>
    </source>
</evidence>
<dbReference type="InterPro" id="IPR016037">
    <property type="entry name" value="DHQ_synth_AroB"/>
</dbReference>
<dbReference type="PIRSF" id="PIRSF001455">
    <property type="entry name" value="DHQ_synth"/>
    <property type="match status" value="1"/>
</dbReference>
<protein>
    <recommendedName>
        <fullName evidence="8 18">3-dehydroquinate synthase</fullName>
        <shortName evidence="18">DHQS</shortName>
        <ecNumber evidence="7 18">4.2.3.4</ecNumber>
    </recommendedName>
</protein>
<feature type="binding site" evidence="18">
    <location>
        <position position="142"/>
    </location>
    <ligand>
        <name>NAD(+)</name>
        <dbReference type="ChEBI" id="CHEBI:57540"/>
    </ligand>
</feature>
<feature type="binding site" evidence="18">
    <location>
        <position position="184"/>
    </location>
    <ligand>
        <name>Zn(2+)</name>
        <dbReference type="ChEBI" id="CHEBI:29105"/>
    </ligand>
</feature>
<feature type="binding site" evidence="18">
    <location>
        <begin position="129"/>
        <end position="130"/>
    </location>
    <ligand>
        <name>NAD(+)</name>
        <dbReference type="ChEBI" id="CHEBI:57540"/>
    </ligand>
</feature>
<evidence type="ECO:0000256" key="9">
    <source>
        <dbReference type="ARBA" id="ARBA00022490"/>
    </source>
</evidence>
<dbReference type="Gene3D" id="3.40.50.1970">
    <property type="match status" value="1"/>
</dbReference>
<organism evidence="21 22">
    <name type="scientific">Neisseria meningitidis serogroup B</name>
    <dbReference type="NCBI Taxonomy" id="491"/>
    <lineage>
        <taxon>Bacteria</taxon>
        <taxon>Pseudomonadati</taxon>
        <taxon>Pseudomonadota</taxon>
        <taxon>Betaproteobacteria</taxon>
        <taxon>Neisseriales</taxon>
        <taxon>Neisseriaceae</taxon>
        <taxon>Neisseria</taxon>
    </lineage>
</organism>
<dbReference type="Pfam" id="PF01761">
    <property type="entry name" value="DHQ_synthase"/>
    <property type="match status" value="1"/>
</dbReference>
<evidence type="ECO:0000313" key="21">
    <source>
        <dbReference type="EMBL" id="CRY99330.1"/>
    </source>
</evidence>
<evidence type="ECO:0000256" key="1">
    <source>
        <dbReference type="ARBA" id="ARBA00001393"/>
    </source>
</evidence>
<dbReference type="PANTHER" id="PTHR43622">
    <property type="entry name" value="3-DEHYDROQUINATE SYNTHASE"/>
    <property type="match status" value="1"/>
</dbReference>
<keyword evidence="11 18" id="KW-0479">Metal-binding</keyword>
<gene>
    <name evidence="18" type="primary">aroB</name>
</gene>
<keyword evidence="15 18" id="KW-0057">Aromatic amino acid biosynthesis</keyword>
<evidence type="ECO:0000256" key="6">
    <source>
        <dbReference type="ARBA" id="ARBA00005412"/>
    </source>
</evidence>
<evidence type="ECO:0000259" key="19">
    <source>
        <dbReference type="Pfam" id="PF01761"/>
    </source>
</evidence>
<keyword evidence="12 18" id="KW-0547">Nucleotide-binding</keyword>
<evidence type="ECO:0000256" key="13">
    <source>
        <dbReference type="ARBA" id="ARBA00022833"/>
    </source>
</evidence>
<comment type="catalytic activity">
    <reaction evidence="1 18">
        <text>7-phospho-2-dehydro-3-deoxy-D-arabino-heptonate = 3-dehydroquinate + phosphate</text>
        <dbReference type="Rhea" id="RHEA:21968"/>
        <dbReference type="ChEBI" id="CHEBI:32364"/>
        <dbReference type="ChEBI" id="CHEBI:43474"/>
        <dbReference type="ChEBI" id="CHEBI:58394"/>
        <dbReference type="EC" id="4.2.3.4"/>
    </reaction>
</comment>
<feature type="binding site" evidence="18">
    <location>
        <begin position="71"/>
        <end position="76"/>
    </location>
    <ligand>
        <name>NAD(+)</name>
        <dbReference type="ChEBI" id="CHEBI:57540"/>
    </ligand>
</feature>
<proteinExistence type="inferred from homology"/>
<feature type="domain" description="3-dehydroquinate synthase C-terminal" evidence="20">
    <location>
        <begin position="181"/>
        <end position="324"/>
    </location>
</feature>
<dbReference type="GO" id="GO:0005737">
    <property type="term" value="C:cytoplasm"/>
    <property type="evidence" value="ECO:0007669"/>
    <property type="project" value="UniProtKB-SubCell"/>
</dbReference>
<dbReference type="GO" id="GO:0009073">
    <property type="term" value="P:aromatic amino acid family biosynthetic process"/>
    <property type="evidence" value="ECO:0007669"/>
    <property type="project" value="UniProtKB-KW"/>
</dbReference>
<dbReference type="CDD" id="cd08195">
    <property type="entry name" value="DHQS"/>
    <property type="match status" value="1"/>
</dbReference>
<evidence type="ECO:0000256" key="15">
    <source>
        <dbReference type="ARBA" id="ARBA00023141"/>
    </source>
</evidence>
<dbReference type="EC" id="4.2.3.4" evidence="7 18"/>
<dbReference type="AlphaFoldDB" id="A0A0H5QDL5"/>
<evidence type="ECO:0000256" key="16">
    <source>
        <dbReference type="ARBA" id="ARBA00023239"/>
    </source>
</evidence>
<dbReference type="EMBL" id="CVTF01000065">
    <property type="protein sequence ID" value="CRY99330.1"/>
    <property type="molecule type" value="Genomic_DNA"/>
</dbReference>
<dbReference type="Pfam" id="PF24621">
    <property type="entry name" value="DHQS_C"/>
    <property type="match status" value="1"/>
</dbReference>
<dbReference type="InterPro" id="IPR030960">
    <property type="entry name" value="DHQS/DOIS_N"/>
</dbReference>
<evidence type="ECO:0000256" key="11">
    <source>
        <dbReference type="ARBA" id="ARBA00022723"/>
    </source>
</evidence>
<dbReference type="InterPro" id="IPR056179">
    <property type="entry name" value="DHQS_C"/>
</dbReference>
<feature type="binding site" evidence="18">
    <location>
        <begin position="105"/>
        <end position="109"/>
    </location>
    <ligand>
        <name>NAD(+)</name>
        <dbReference type="ChEBI" id="CHEBI:57540"/>
    </ligand>
</feature>
<evidence type="ECO:0000256" key="18">
    <source>
        <dbReference type="HAMAP-Rule" id="MF_00110"/>
    </source>
</evidence>
<dbReference type="GO" id="GO:0000166">
    <property type="term" value="F:nucleotide binding"/>
    <property type="evidence" value="ECO:0007669"/>
    <property type="project" value="UniProtKB-KW"/>
</dbReference>
<comment type="function">
    <text evidence="3 18">Catalyzes the conversion of 3-deoxy-D-arabino-heptulosonate 7-phosphate (DAHP) to dehydroquinate (DHQ).</text>
</comment>
<evidence type="ECO:0000259" key="20">
    <source>
        <dbReference type="Pfam" id="PF24621"/>
    </source>
</evidence>
<dbReference type="Gene3D" id="1.20.1090.10">
    <property type="entry name" value="Dehydroquinate synthase-like - alpha domain"/>
    <property type="match status" value="1"/>
</dbReference>
<evidence type="ECO:0000256" key="10">
    <source>
        <dbReference type="ARBA" id="ARBA00022605"/>
    </source>
</evidence>
<dbReference type="HAMAP" id="MF_00110">
    <property type="entry name" value="DHQ_synthase"/>
    <property type="match status" value="1"/>
</dbReference>
<comment type="cofactor">
    <cofactor evidence="18">
        <name>Co(2+)</name>
        <dbReference type="ChEBI" id="CHEBI:48828"/>
    </cofactor>
    <cofactor evidence="18">
        <name>Zn(2+)</name>
        <dbReference type="ChEBI" id="CHEBI:29105"/>
    </cofactor>
    <text evidence="18">Binds 1 divalent metal cation per subunit. Can use either Co(2+) or Zn(2+).</text>
</comment>
<keyword evidence="16 18" id="KW-0456">Lyase</keyword>
<feature type="binding site" evidence="18">
    <location>
        <position position="264"/>
    </location>
    <ligand>
        <name>Zn(2+)</name>
        <dbReference type="ChEBI" id="CHEBI:29105"/>
    </ligand>
</feature>
<evidence type="ECO:0000256" key="14">
    <source>
        <dbReference type="ARBA" id="ARBA00023027"/>
    </source>
</evidence>
<dbReference type="UniPathway" id="UPA00053">
    <property type="reaction ID" value="UER00085"/>
</dbReference>
<evidence type="ECO:0000256" key="2">
    <source>
        <dbReference type="ARBA" id="ARBA00001911"/>
    </source>
</evidence>
<name>A0A0H5QDL5_NEIMI</name>
<evidence type="ECO:0000256" key="8">
    <source>
        <dbReference type="ARBA" id="ARBA00017684"/>
    </source>
</evidence>
<evidence type="ECO:0000256" key="3">
    <source>
        <dbReference type="ARBA" id="ARBA00003485"/>
    </source>
</evidence>
<sequence length="359" mass="38662">MKTLTVHTPSHSYPIFIGNGLLPQAGSLLKPHLGKRAAIIANETVAPLYLGTLQTALDAAGVSHFSIILPDGEAHKNWQTLNLIFDGLMQNRAERKTTLIALGGGVIGDMVGFAAATYQRGAPFVQIPTTLLSQVDSSVGGKTAINHPLGKNMIGAFYQPQAVLADLDTLHTLPVRELSAGMAEVIKYGALGDIGFFEWLEQNISGLMTLDREKLAQAVYRCCQMKADIVAQDETEQGIRAWLNLGHTFGHAIETEMGYGTWLHGEAIAAGCVLAARLSEQLGKISAADTARLAALLEAAGLPSAPPVFAFEKWLEHMSHDKKVSGGIMRFIGLNRLGEANITEITDTDILRRTLQPYL</sequence>
<keyword evidence="14 18" id="KW-0520">NAD</keyword>
<dbReference type="GO" id="GO:0046872">
    <property type="term" value="F:metal ion binding"/>
    <property type="evidence" value="ECO:0007669"/>
    <property type="project" value="UniProtKB-KW"/>
</dbReference>
<comment type="cofactor">
    <cofactor evidence="2 18">
        <name>NAD(+)</name>
        <dbReference type="ChEBI" id="CHEBI:57540"/>
    </cofactor>
</comment>
<dbReference type="SUPFAM" id="SSF56796">
    <property type="entry name" value="Dehydroquinate synthase-like"/>
    <property type="match status" value="1"/>
</dbReference>